<dbReference type="RefSeq" id="XP_022717697.1">
    <property type="nucleotide sequence ID" value="XM_022861962.1"/>
</dbReference>
<accession>A0A6P5WPP4</accession>
<evidence type="ECO:0000259" key="4">
    <source>
        <dbReference type="PROSITE" id="PS50927"/>
    </source>
</evidence>
<feature type="domain" description="Bulb-type lectin" evidence="4">
    <location>
        <begin position="43"/>
        <end position="170"/>
    </location>
</feature>
<keyword evidence="2" id="KW-1015">Disulfide bond</keyword>
<name>A0A6P5WPP4_DURZI</name>
<dbReference type="Pfam" id="PF01453">
    <property type="entry name" value="B_lectin"/>
    <property type="match status" value="1"/>
</dbReference>
<keyword evidence="5" id="KW-1185">Reference proteome</keyword>
<dbReference type="Gene3D" id="2.90.10.10">
    <property type="entry name" value="Bulb-type lectin domain"/>
    <property type="match status" value="1"/>
</dbReference>
<dbReference type="PANTHER" id="PTHR32444:SF118">
    <property type="entry name" value="OS09G0551150 PROTEIN"/>
    <property type="match status" value="1"/>
</dbReference>
<dbReference type="OrthoDB" id="1936886at2759"/>
<keyword evidence="3" id="KW-0325">Glycoprotein</keyword>
<dbReference type="SUPFAM" id="SSF51110">
    <property type="entry name" value="alpha-D-mannose-specific plant lectins"/>
    <property type="match status" value="1"/>
</dbReference>
<dbReference type="KEGG" id="dzi:111276167"/>
<dbReference type="AlphaFoldDB" id="A0A6P5WPP4"/>
<keyword evidence="1" id="KW-0732">Signal</keyword>
<organism evidence="5 6">
    <name type="scientific">Durio zibethinus</name>
    <name type="common">Durian</name>
    <dbReference type="NCBI Taxonomy" id="66656"/>
    <lineage>
        <taxon>Eukaryota</taxon>
        <taxon>Viridiplantae</taxon>
        <taxon>Streptophyta</taxon>
        <taxon>Embryophyta</taxon>
        <taxon>Tracheophyta</taxon>
        <taxon>Spermatophyta</taxon>
        <taxon>Magnoliopsida</taxon>
        <taxon>eudicotyledons</taxon>
        <taxon>Gunneridae</taxon>
        <taxon>Pentapetalae</taxon>
        <taxon>rosids</taxon>
        <taxon>malvids</taxon>
        <taxon>Malvales</taxon>
        <taxon>Malvaceae</taxon>
        <taxon>Helicteroideae</taxon>
        <taxon>Durio</taxon>
    </lineage>
</organism>
<gene>
    <name evidence="6" type="primary">LOC111276167</name>
</gene>
<dbReference type="PANTHER" id="PTHR32444">
    <property type="entry name" value="BULB-TYPE LECTIN DOMAIN-CONTAINING PROTEIN"/>
    <property type="match status" value="1"/>
</dbReference>
<evidence type="ECO:0000256" key="1">
    <source>
        <dbReference type="ARBA" id="ARBA00022729"/>
    </source>
</evidence>
<evidence type="ECO:0000313" key="6">
    <source>
        <dbReference type="RefSeq" id="XP_022717697.1"/>
    </source>
</evidence>
<dbReference type="PROSITE" id="PS50927">
    <property type="entry name" value="BULB_LECTIN"/>
    <property type="match status" value="1"/>
</dbReference>
<evidence type="ECO:0000256" key="2">
    <source>
        <dbReference type="ARBA" id="ARBA00023157"/>
    </source>
</evidence>
<evidence type="ECO:0000256" key="3">
    <source>
        <dbReference type="ARBA" id="ARBA00023180"/>
    </source>
</evidence>
<dbReference type="GeneID" id="111276167"/>
<sequence>MHYASKVHFQASKKIVRYIKGTVNYGIKYFYYQDFKLYGYFNSDWASSVDDMKNTTAIEARRSVARMFYQLHYSLATDTITPVQSNSDGETLKIPRAVVWVANRNSPIADAGGVLTNNSDGKLILFDGTNNTVWSSNVSRKAEGPVALLLDSGNFVVKDNKTMKPAVEIYLWQSFDYLSEILLPGIKLGRNLKTGSEWFLTAWKSADDLSPGNFSCRLSIQGLASLVTYRDLNSGRSHVFNRVTFVAFSDITEIIAITVIITDQILYLHFESQVDSIFIPEAFVLNIFEVENIFEDDTFVVKGILSMYIILNY</sequence>
<dbReference type="Proteomes" id="UP000515121">
    <property type="component" value="Unplaced"/>
</dbReference>
<protein>
    <submittedName>
        <fullName evidence="6">S-locus-specific glycoprotein S6-like</fullName>
    </submittedName>
</protein>
<dbReference type="InterPro" id="IPR036426">
    <property type="entry name" value="Bulb-type_lectin_dom_sf"/>
</dbReference>
<proteinExistence type="predicted"/>
<dbReference type="CDD" id="cd00028">
    <property type="entry name" value="B_lectin"/>
    <property type="match status" value="1"/>
</dbReference>
<dbReference type="InterPro" id="IPR001480">
    <property type="entry name" value="Bulb-type_lectin_dom"/>
</dbReference>
<evidence type="ECO:0000313" key="5">
    <source>
        <dbReference type="Proteomes" id="UP000515121"/>
    </source>
</evidence>
<reference evidence="6" key="1">
    <citation type="submission" date="2025-08" db="UniProtKB">
        <authorList>
            <consortium name="RefSeq"/>
        </authorList>
    </citation>
    <scope>IDENTIFICATION</scope>
    <source>
        <tissue evidence="6">Fruit stalk</tissue>
    </source>
</reference>
<dbReference type="SMART" id="SM00108">
    <property type="entry name" value="B_lectin"/>
    <property type="match status" value="1"/>
</dbReference>